<keyword evidence="2" id="KW-1185">Reference proteome</keyword>
<dbReference type="Ensembl" id="ENSECRT00000017521.1">
    <property type="protein sequence ID" value="ENSECRP00000017192.1"/>
    <property type="gene ID" value="ENSECRG00000011459.1"/>
</dbReference>
<sequence>MVGYSSLTAPNLHTTCLFFFVSFNTARWDLHTHSSLRVLFFLNPRDFHENNKAQCLRFLNENIEGIHYKHIVVGAGYIYGFYFDWEQLSLWITGREPTNISLYLAI</sequence>
<accession>A0A8C4SID2</accession>
<evidence type="ECO:0000313" key="2">
    <source>
        <dbReference type="Proteomes" id="UP000694620"/>
    </source>
</evidence>
<reference evidence="1" key="2">
    <citation type="submission" date="2025-08" db="UniProtKB">
        <authorList>
            <consortium name="Ensembl"/>
        </authorList>
    </citation>
    <scope>IDENTIFICATION</scope>
</reference>
<protein>
    <submittedName>
        <fullName evidence="1">Uncharacterized protein</fullName>
    </submittedName>
</protein>
<reference evidence="1" key="3">
    <citation type="submission" date="2025-09" db="UniProtKB">
        <authorList>
            <consortium name="Ensembl"/>
        </authorList>
    </citation>
    <scope>IDENTIFICATION</scope>
</reference>
<dbReference type="Proteomes" id="UP000694620">
    <property type="component" value="Chromosome 14"/>
</dbReference>
<organism evidence="1 2">
    <name type="scientific">Erpetoichthys calabaricus</name>
    <name type="common">Rope fish</name>
    <name type="synonym">Calamoichthys calabaricus</name>
    <dbReference type="NCBI Taxonomy" id="27687"/>
    <lineage>
        <taxon>Eukaryota</taxon>
        <taxon>Metazoa</taxon>
        <taxon>Chordata</taxon>
        <taxon>Craniata</taxon>
        <taxon>Vertebrata</taxon>
        <taxon>Euteleostomi</taxon>
        <taxon>Actinopterygii</taxon>
        <taxon>Polypteriformes</taxon>
        <taxon>Polypteridae</taxon>
        <taxon>Erpetoichthys</taxon>
    </lineage>
</organism>
<name>A0A8C4SID2_ERPCA</name>
<dbReference type="AlphaFoldDB" id="A0A8C4SID2"/>
<proteinExistence type="predicted"/>
<evidence type="ECO:0000313" key="1">
    <source>
        <dbReference type="Ensembl" id="ENSECRP00000017192.1"/>
    </source>
</evidence>
<reference evidence="1" key="1">
    <citation type="submission" date="2021-06" db="EMBL/GenBank/DDBJ databases">
        <authorList>
            <consortium name="Wellcome Sanger Institute Data Sharing"/>
        </authorList>
    </citation>
    <scope>NUCLEOTIDE SEQUENCE [LARGE SCALE GENOMIC DNA]</scope>
</reference>